<dbReference type="PROSITE" id="PS50089">
    <property type="entry name" value="ZF_RING_2"/>
    <property type="match status" value="1"/>
</dbReference>
<evidence type="ECO:0000313" key="10">
    <source>
        <dbReference type="Proteomes" id="UP000752171"/>
    </source>
</evidence>
<dbReference type="SMART" id="SM00184">
    <property type="entry name" value="RING"/>
    <property type="match status" value="1"/>
</dbReference>
<dbReference type="EMBL" id="JAICCE010000013">
    <property type="protein sequence ID" value="KAG9269276.1"/>
    <property type="molecule type" value="Genomic_DNA"/>
</dbReference>
<dbReference type="AlphaFoldDB" id="A0A8T2LIU1"/>
<dbReference type="Pfam" id="PF00643">
    <property type="entry name" value="zf-B_box"/>
    <property type="match status" value="1"/>
</dbReference>
<dbReference type="InterPro" id="IPR050143">
    <property type="entry name" value="TRIM/RBCC"/>
</dbReference>
<evidence type="ECO:0000259" key="7">
    <source>
        <dbReference type="PROSITE" id="PS50089"/>
    </source>
</evidence>
<dbReference type="InterPro" id="IPR001841">
    <property type="entry name" value="Znf_RING"/>
</dbReference>
<feature type="coiled-coil region" evidence="5">
    <location>
        <begin position="157"/>
        <end position="195"/>
    </location>
</feature>
<dbReference type="PROSITE" id="PS50119">
    <property type="entry name" value="ZF_BBOX"/>
    <property type="match status" value="1"/>
</dbReference>
<protein>
    <submittedName>
        <fullName evidence="9">Tripartite motif-containing protein 35-like</fullName>
    </submittedName>
</protein>
<dbReference type="Gene3D" id="3.30.40.10">
    <property type="entry name" value="Zinc/RING finger domain, C3HC4 (zinc finger)"/>
    <property type="match status" value="1"/>
</dbReference>
<evidence type="ECO:0000313" key="9">
    <source>
        <dbReference type="EMBL" id="KAG9269276.1"/>
    </source>
</evidence>
<feature type="region of interest" description="Disordered" evidence="6">
    <location>
        <begin position="205"/>
        <end position="241"/>
    </location>
</feature>
<dbReference type="InterPro" id="IPR000315">
    <property type="entry name" value="Znf_B-box"/>
</dbReference>
<name>A0A8T2LIU1_ASTMX</name>
<comment type="caution">
    <text evidence="9">The sequence shown here is derived from an EMBL/GenBank/DDBJ whole genome shotgun (WGS) entry which is preliminary data.</text>
</comment>
<dbReference type="SUPFAM" id="SSF57850">
    <property type="entry name" value="RING/U-box"/>
    <property type="match status" value="1"/>
</dbReference>
<evidence type="ECO:0000259" key="8">
    <source>
        <dbReference type="PROSITE" id="PS50119"/>
    </source>
</evidence>
<dbReference type="GO" id="GO:0008270">
    <property type="term" value="F:zinc ion binding"/>
    <property type="evidence" value="ECO:0007669"/>
    <property type="project" value="UniProtKB-KW"/>
</dbReference>
<dbReference type="Gene3D" id="3.30.160.60">
    <property type="entry name" value="Classic Zinc Finger"/>
    <property type="match status" value="1"/>
</dbReference>
<feature type="non-terminal residue" evidence="9">
    <location>
        <position position="241"/>
    </location>
</feature>
<gene>
    <name evidence="9" type="primary">TRIM17</name>
    <name evidence="9" type="ORF">AMEX_G16287</name>
</gene>
<feature type="compositionally biased region" description="Polar residues" evidence="6">
    <location>
        <begin position="216"/>
        <end position="228"/>
    </location>
</feature>
<evidence type="ECO:0000256" key="4">
    <source>
        <dbReference type="PROSITE-ProRule" id="PRU00024"/>
    </source>
</evidence>
<accession>A0A8T2LIU1</accession>
<dbReference type="PROSITE" id="PS00518">
    <property type="entry name" value="ZF_RING_1"/>
    <property type="match status" value="1"/>
</dbReference>
<dbReference type="InterPro" id="IPR017907">
    <property type="entry name" value="Znf_RING_CS"/>
</dbReference>
<organism evidence="9 10">
    <name type="scientific">Astyanax mexicanus</name>
    <name type="common">Blind cave fish</name>
    <name type="synonym">Astyanax fasciatus mexicanus</name>
    <dbReference type="NCBI Taxonomy" id="7994"/>
    <lineage>
        <taxon>Eukaryota</taxon>
        <taxon>Metazoa</taxon>
        <taxon>Chordata</taxon>
        <taxon>Craniata</taxon>
        <taxon>Vertebrata</taxon>
        <taxon>Euteleostomi</taxon>
        <taxon>Actinopterygii</taxon>
        <taxon>Neopterygii</taxon>
        <taxon>Teleostei</taxon>
        <taxon>Ostariophysi</taxon>
        <taxon>Characiformes</taxon>
        <taxon>Characoidei</taxon>
        <taxon>Acestrorhamphidae</taxon>
        <taxon>Acestrorhamphinae</taxon>
        <taxon>Astyanax</taxon>
    </lineage>
</organism>
<keyword evidence="1" id="KW-0479">Metal-binding</keyword>
<keyword evidence="2 4" id="KW-0863">Zinc-finger</keyword>
<evidence type="ECO:0000256" key="6">
    <source>
        <dbReference type="SAM" id="MobiDB-lite"/>
    </source>
</evidence>
<evidence type="ECO:0000256" key="2">
    <source>
        <dbReference type="ARBA" id="ARBA00022771"/>
    </source>
</evidence>
<dbReference type="PANTHER" id="PTHR24103">
    <property type="entry name" value="E3 UBIQUITIN-PROTEIN LIGASE TRIM"/>
    <property type="match status" value="1"/>
</dbReference>
<feature type="domain" description="B box-type" evidence="8">
    <location>
        <begin position="88"/>
        <end position="129"/>
    </location>
</feature>
<proteinExistence type="predicted"/>
<reference evidence="9 10" key="1">
    <citation type="submission" date="2021-07" db="EMBL/GenBank/DDBJ databases">
        <authorList>
            <person name="Imarazene B."/>
            <person name="Zahm M."/>
            <person name="Klopp C."/>
            <person name="Cabau C."/>
            <person name="Beille S."/>
            <person name="Jouanno E."/>
            <person name="Castinel A."/>
            <person name="Lluch J."/>
            <person name="Gil L."/>
            <person name="Kuchtly C."/>
            <person name="Lopez Roques C."/>
            <person name="Donnadieu C."/>
            <person name="Parrinello H."/>
            <person name="Journot L."/>
            <person name="Du K."/>
            <person name="Schartl M."/>
            <person name="Retaux S."/>
            <person name="Guiguen Y."/>
        </authorList>
    </citation>
    <scope>NUCLEOTIDE SEQUENCE [LARGE SCALE GENOMIC DNA]</scope>
    <source>
        <strain evidence="9">Pach_M1</strain>
        <tissue evidence="9">Testis</tissue>
    </source>
</reference>
<evidence type="ECO:0000256" key="5">
    <source>
        <dbReference type="SAM" id="Coils"/>
    </source>
</evidence>
<dbReference type="InterPro" id="IPR027370">
    <property type="entry name" value="Znf-RING_euk"/>
</dbReference>
<evidence type="ECO:0000256" key="3">
    <source>
        <dbReference type="ARBA" id="ARBA00022833"/>
    </source>
</evidence>
<sequence length="241" mass="27538">EEMAARNPLSEEELSCPVCCEIFRDPVVLSCSHSVCRTCLQQFWKTKGSQECPVCRRRSSRSEPPCNLVLKNVCEAFLESRSQRSSAGSEGVCSLHNEKLKLFCLDDQQPVCLVCHLSKSHTTHKCCPIDEAHTERQIKQEFEKLHQFLRDEEAVRIAALKEEEEQKSQMMRRKIEEMNEEISSLSDTIRNIEKEMEAEDIHSALTKASREDIRSSDQCSQTPFQPEVQSVGEDAGDYPVQ</sequence>
<dbReference type="Proteomes" id="UP000752171">
    <property type="component" value="Unassembled WGS sequence"/>
</dbReference>
<feature type="compositionally biased region" description="Basic and acidic residues" evidence="6">
    <location>
        <begin position="205"/>
        <end position="215"/>
    </location>
</feature>
<dbReference type="Pfam" id="PF13445">
    <property type="entry name" value="zf-RING_UBOX"/>
    <property type="match status" value="1"/>
</dbReference>
<dbReference type="SUPFAM" id="SSF57845">
    <property type="entry name" value="B-box zinc-binding domain"/>
    <property type="match status" value="1"/>
</dbReference>
<dbReference type="SMART" id="SM00336">
    <property type="entry name" value="BBOX"/>
    <property type="match status" value="1"/>
</dbReference>
<keyword evidence="3" id="KW-0862">Zinc</keyword>
<evidence type="ECO:0000256" key="1">
    <source>
        <dbReference type="ARBA" id="ARBA00022723"/>
    </source>
</evidence>
<feature type="domain" description="RING-type" evidence="7">
    <location>
        <begin position="16"/>
        <end position="56"/>
    </location>
</feature>
<keyword evidence="5" id="KW-0175">Coiled coil</keyword>
<dbReference type="InterPro" id="IPR013083">
    <property type="entry name" value="Znf_RING/FYVE/PHD"/>
</dbReference>